<dbReference type="SUPFAM" id="SSF48452">
    <property type="entry name" value="TPR-like"/>
    <property type="match status" value="1"/>
</dbReference>
<accession>A0A5E4VIU6</accession>
<dbReference type="RefSeq" id="WP_150567112.1">
    <property type="nucleotide sequence ID" value="NZ_CABPSD010000007.1"/>
</dbReference>
<proteinExistence type="predicted"/>
<dbReference type="AlphaFoldDB" id="A0A5E4VIU6"/>
<evidence type="ECO:0000313" key="1">
    <source>
        <dbReference type="EMBL" id="VVE12248.1"/>
    </source>
</evidence>
<organism evidence="1 2">
    <name type="scientific">Pandoraea morbifera</name>
    <dbReference type="NCBI Taxonomy" id="2508300"/>
    <lineage>
        <taxon>Bacteria</taxon>
        <taxon>Pseudomonadati</taxon>
        <taxon>Pseudomonadota</taxon>
        <taxon>Betaproteobacteria</taxon>
        <taxon>Burkholderiales</taxon>
        <taxon>Burkholderiaceae</taxon>
        <taxon>Pandoraea</taxon>
    </lineage>
</organism>
<dbReference type="Gene3D" id="1.25.40.10">
    <property type="entry name" value="Tetratricopeptide repeat domain"/>
    <property type="match status" value="2"/>
</dbReference>
<keyword evidence="2" id="KW-1185">Reference proteome</keyword>
<name>A0A5E4VIU6_9BURK</name>
<dbReference type="InterPro" id="IPR011990">
    <property type="entry name" value="TPR-like_helical_dom_sf"/>
</dbReference>
<protein>
    <submittedName>
        <fullName evidence="1">Uncharacterized protein</fullName>
    </submittedName>
</protein>
<dbReference type="EMBL" id="CABPSD010000007">
    <property type="protein sequence ID" value="VVE12248.1"/>
    <property type="molecule type" value="Genomic_DNA"/>
</dbReference>
<sequence>MHNRPEARRVVPRWRTSIITAQTDEAKTTKPAVRRDLSEEVALKEREFTSHCSVPIASELMFLASEAGLADVARKAANVIIANEEKIGGRQLVKTAKKILGTDAEERVQASGADFVKEARKHLLADYRNPVLLMDVARALTVEQHEKSALRYVRAAVAMAPQSRFVVRAAARYYLHIGEHEIAHDLLRSTPLLKSDPWIQASEIAVATVRGRTSSLVKQNLRRLLDEKRIGGDQSELASALATVEYLNGGDKKAKQLFQKALLHPNDNSLAQAEWAASKLRLIVNDDALRTPLSYEANSHNAYRKLQIEEAISHALAWVDDEPFGSRSHDALCYLYSLDGQYERAQKAVEAAIKVDGKESFHLRLNLLFAKIQNGDLDDAFDQLIVLARLPEARTHSTQLLANAGALAYAAGELEYARDYYERSIRIAKAKNLPEIEALARAFYARCATIAGDPNASAIVSESAAKVQHLPSAGAIYVVRSLVGDGVRGRLDATASQRVRKRQWTWDMASNTLNSVE</sequence>
<evidence type="ECO:0000313" key="2">
    <source>
        <dbReference type="Proteomes" id="UP000368474"/>
    </source>
</evidence>
<reference evidence="1 2" key="1">
    <citation type="submission" date="2019-08" db="EMBL/GenBank/DDBJ databases">
        <authorList>
            <person name="Peeters C."/>
        </authorList>
    </citation>
    <scope>NUCLEOTIDE SEQUENCE [LARGE SCALE GENOMIC DNA]</scope>
    <source>
        <strain evidence="1 2">LMG 31116</strain>
    </source>
</reference>
<gene>
    <name evidence="1" type="ORF">PMO31116_02668</name>
</gene>
<dbReference type="Proteomes" id="UP000368474">
    <property type="component" value="Unassembled WGS sequence"/>
</dbReference>